<keyword evidence="3" id="KW-0028">Amino-acid biosynthesis</keyword>
<keyword evidence="6" id="KW-1185">Reference proteome</keyword>
<evidence type="ECO:0000256" key="1">
    <source>
        <dbReference type="ARBA" id="ARBA00004871"/>
    </source>
</evidence>
<reference evidence="6" key="1">
    <citation type="submission" date="2018-05" db="EMBL/GenBank/DDBJ databases">
        <authorList>
            <person name="Nie L."/>
        </authorList>
    </citation>
    <scope>NUCLEOTIDE SEQUENCE [LARGE SCALE GENOMIC DNA]</scope>
    <source>
        <strain evidence="6">NL</strain>
    </source>
</reference>
<dbReference type="CDD" id="cd01065">
    <property type="entry name" value="NAD_bind_Shikimate_DH"/>
    <property type="match status" value="1"/>
</dbReference>
<evidence type="ECO:0000259" key="4">
    <source>
        <dbReference type="Pfam" id="PF08501"/>
    </source>
</evidence>
<dbReference type="Proteomes" id="UP000248553">
    <property type="component" value="Unassembled WGS sequence"/>
</dbReference>
<dbReference type="PANTHER" id="PTHR21089">
    <property type="entry name" value="SHIKIMATE DEHYDROGENASE"/>
    <property type="match status" value="1"/>
</dbReference>
<evidence type="ECO:0000313" key="6">
    <source>
        <dbReference type="Proteomes" id="UP000248553"/>
    </source>
</evidence>
<dbReference type="EC" id="1.1.1.25" evidence="5"/>
<organism evidence="5 6">
    <name type="scientific">Hymenobacter edaphi</name>
    <dbReference type="NCBI Taxonomy" id="2211146"/>
    <lineage>
        <taxon>Bacteria</taxon>
        <taxon>Pseudomonadati</taxon>
        <taxon>Bacteroidota</taxon>
        <taxon>Cytophagia</taxon>
        <taxon>Cytophagales</taxon>
        <taxon>Hymenobacteraceae</taxon>
        <taxon>Hymenobacter</taxon>
    </lineage>
</organism>
<dbReference type="GO" id="GO:0050661">
    <property type="term" value="F:NADP binding"/>
    <property type="evidence" value="ECO:0007669"/>
    <property type="project" value="TreeGrafter"/>
</dbReference>
<dbReference type="Pfam" id="PF08501">
    <property type="entry name" value="Shikimate_dh_N"/>
    <property type="match status" value="1"/>
</dbReference>
<name>A0A328BI31_9BACT</name>
<accession>A0A328BI31</accession>
<dbReference type="GO" id="GO:0009423">
    <property type="term" value="P:chorismate biosynthetic process"/>
    <property type="evidence" value="ECO:0007669"/>
    <property type="project" value="TreeGrafter"/>
</dbReference>
<dbReference type="AlphaFoldDB" id="A0A328BI31"/>
<dbReference type="OrthoDB" id="9792692at2"/>
<dbReference type="SUPFAM" id="SSF53223">
    <property type="entry name" value="Aminoacid dehydrogenase-like, N-terminal domain"/>
    <property type="match status" value="1"/>
</dbReference>
<comment type="caution">
    <text evidence="5">The sequence shown here is derived from an EMBL/GenBank/DDBJ whole genome shotgun (WGS) entry which is preliminary data.</text>
</comment>
<comment type="pathway">
    <text evidence="1">Metabolic intermediate biosynthesis; chorismate biosynthesis; chorismate from D-erythrose 4-phosphate and phosphoenolpyruvate: step 4/7.</text>
</comment>
<proteinExistence type="predicted"/>
<dbReference type="GO" id="GO:0019632">
    <property type="term" value="P:shikimate metabolic process"/>
    <property type="evidence" value="ECO:0007669"/>
    <property type="project" value="TreeGrafter"/>
</dbReference>
<dbReference type="EMBL" id="QHKM01000003">
    <property type="protein sequence ID" value="RAK67142.1"/>
    <property type="molecule type" value="Genomic_DNA"/>
</dbReference>
<dbReference type="InterPro" id="IPR046346">
    <property type="entry name" value="Aminoacid_DH-like_N_sf"/>
</dbReference>
<keyword evidence="3" id="KW-0057">Aromatic amino acid biosynthesis</keyword>
<dbReference type="PANTHER" id="PTHR21089:SF1">
    <property type="entry name" value="BIFUNCTIONAL 3-DEHYDROQUINATE DEHYDRATASE_SHIKIMATE DEHYDROGENASE, CHLOROPLASTIC"/>
    <property type="match status" value="1"/>
</dbReference>
<dbReference type="GO" id="GO:0005829">
    <property type="term" value="C:cytosol"/>
    <property type="evidence" value="ECO:0007669"/>
    <property type="project" value="TreeGrafter"/>
</dbReference>
<dbReference type="GO" id="GO:0009073">
    <property type="term" value="P:aromatic amino acid family biosynthetic process"/>
    <property type="evidence" value="ECO:0007669"/>
    <property type="project" value="UniProtKB-KW"/>
</dbReference>
<dbReference type="InterPro" id="IPR022893">
    <property type="entry name" value="Shikimate_DH_fam"/>
</dbReference>
<evidence type="ECO:0000313" key="5">
    <source>
        <dbReference type="EMBL" id="RAK67142.1"/>
    </source>
</evidence>
<keyword evidence="2 5" id="KW-0560">Oxidoreductase</keyword>
<gene>
    <name evidence="5" type="primary">aroE</name>
    <name evidence="5" type="ORF">DLM85_10830</name>
</gene>
<dbReference type="InterPro" id="IPR013708">
    <property type="entry name" value="Shikimate_DH-bd_N"/>
</dbReference>
<evidence type="ECO:0000256" key="3">
    <source>
        <dbReference type="ARBA" id="ARBA00023141"/>
    </source>
</evidence>
<sequence length="247" mass="27751">MNREFGLIGRTLTHSFSPTYFQRKFEHLGLDDCTYDAFELADIQQLPQLLAAHPQLRGLNVTIPYKEQIIPYLDELAPSAGRVGAVNTVQFGPEGRLIGHNTDYAGFRDSLRRFYPLRGAAAGALVLGTGGAAKAVEVALRELDIRYWLVSRDPLSRGLTYADLTPPLLAEHTLIINTTPLGTYPQVEACPDIPYHLLTPQHYLFDLVYNPRETEFLRRGRELGAHTQNGFEMLCLQAEAAWVIWNQ</sequence>
<dbReference type="Gene3D" id="3.40.50.10860">
    <property type="entry name" value="Leucine Dehydrogenase, chain A, domain 1"/>
    <property type="match status" value="1"/>
</dbReference>
<protein>
    <submittedName>
        <fullName evidence="5">Shikimate dehydrogenase</fullName>
        <ecNumber evidence="5">1.1.1.25</ecNumber>
    </submittedName>
</protein>
<evidence type="ECO:0000256" key="2">
    <source>
        <dbReference type="ARBA" id="ARBA00023002"/>
    </source>
</evidence>
<dbReference type="SUPFAM" id="SSF51735">
    <property type="entry name" value="NAD(P)-binding Rossmann-fold domains"/>
    <property type="match status" value="1"/>
</dbReference>
<dbReference type="Gene3D" id="3.40.50.720">
    <property type="entry name" value="NAD(P)-binding Rossmann-like Domain"/>
    <property type="match status" value="1"/>
</dbReference>
<dbReference type="InterPro" id="IPR036291">
    <property type="entry name" value="NAD(P)-bd_dom_sf"/>
</dbReference>
<feature type="domain" description="Shikimate dehydrogenase substrate binding N-terminal" evidence="4">
    <location>
        <begin position="7"/>
        <end position="89"/>
    </location>
</feature>
<dbReference type="GO" id="GO:0004764">
    <property type="term" value="F:shikimate 3-dehydrogenase (NADP+) activity"/>
    <property type="evidence" value="ECO:0007669"/>
    <property type="project" value="UniProtKB-EC"/>
</dbReference>